<dbReference type="GO" id="GO:0003677">
    <property type="term" value="F:DNA binding"/>
    <property type="evidence" value="ECO:0007669"/>
    <property type="project" value="InterPro"/>
</dbReference>
<reference evidence="1 2" key="1">
    <citation type="submission" date="2017-02" db="EMBL/GenBank/DDBJ databases">
        <title>Draft genome sequence of Haemophilus felis CCUG 31170 type strain.</title>
        <authorList>
            <person name="Engstrom-Jakobsson H."/>
            <person name="Salva-Serra F."/>
            <person name="Thorell K."/>
            <person name="Gonzales-Siles L."/>
            <person name="Karlsson R."/>
            <person name="Boulund F."/>
            <person name="Engstrand L."/>
            <person name="Kristiansson E."/>
            <person name="Moore E."/>
        </authorList>
    </citation>
    <scope>NUCLEOTIDE SEQUENCE [LARGE SCALE GENOMIC DNA]</scope>
    <source>
        <strain evidence="1 2">CCUG 31170</strain>
    </source>
</reference>
<name>A0A1T0B231_9PAST</name>
<keyword evidence="1" id="KW-0489">Methyltransferase</keyword>
<dbReference type="STRING" id="123822.B0188_05620"/>
<keyword evidence="1" id="KW-0808">Transferase</keyword>
<dbReference type="AlphaFoldDB" id="A0A1T0B231"/>
<accession>A0A1T0B231</accession>
<comment type="caution">
    <text evidence="1">The sequence shown here is derived from an EMBL/GenBank/DDBJ whole genome shotgun (WGS) entry which is preliminary data.</text>
</comment>
<dbReference type="Proteomes" id="UP000190023">
    <property type="component" value="Unassembled WGS sequence"/>
</dbReference>
<dbReference type="EMBL" id="MUYB01000021">
    <property type="protein sequence ID" value="OOS04144.1"/>
    <property type="molecule type" value="Genomic_DNA"/>
</dbReference>
<evidence type="ECO:0000313" key="1">
    <source>
        <dbReference type="EMBL" id="OOS04144.1"/>
    </source>
</evidence>
<dbReference type="GO" id="GO:0032259">
    <property type="term" value="P:methylation"/>
    <property type="evidence" value="ECO:0007669"/>
    <property type="project" value="UniProtKB-KW"/>
</dbReference>
<proteinExistence type="predicted"/>
<dbReference type="Pfam" id="PF05869">
    <property type="entry name" value="Dam"/>
    <property type="match status" value="1"/>
</dbReference>
<dbReference type="NCBIfam" id="TIGR01712">
    <property type="entry name" value="phage_N6A_met"/>
    <property type="match status" value="1"/>
</dbReference>
<evidence type="ECO:0000313" key="2">
    <source>
        <dbReference type="Proteomes" id="UP000190023"/>
    </source>
</evidence>
<dbReference type="OrthoDB" id="5288620at2"/>
<gene>
    <name evidence="1" type="ORF">B0188_05620</name>
</gene>
<dbReference type="InterPro" id="IPR008593">
    <property type="entry name" value="Dam_MeTrfase"/>
</dbReference>
<dbReference type="GO" id="GO:0009307">
    <property type="term" value="P:DNA restriction-modification system"/>
    <property type="evidence" value="ECO:0007669"/>
    <property type="project" value="InterPro"/>
</dbReference>
<organism evidence="1 2">
    <name type="scientific">[Haemophilus] felis</name>
    <dbReference type="NCBI Taxonomy" id="123822"/>
    <lineage>
        <taxon>Bacteria</taxon>
        <taxon>Pseudomonadati</taxon>
        <taxon>Pseudomonadota</taxon>
        <taxon>Gammaproteobacteria</taxon>
        <taxon>Pasteurellales</taxon>
        <taxon>Pasteurellaceae</taxon>
    </lineage>
</organism>
<dbReference type="GO" id="GO:0009007">
    <property type="term" value="F:site-specific DNA-methyltransferase (adenine-specific) activity"/>
    <property type="evidence" value="ECO:0007669"/>
    <property type="project" value="InterPro"/>
</dbReference>
<keyword evidence="2" id="KW-1185">Reference proteome</keyword>
<protein>
    <submittedName>
        <fullName evidence="1">Phage N-6-adenine-methyltransferase</fullName>
    </submittedName>
</protein>
<sequence>MTTFDKDSYRTPKYIFRWLDGRFYFLIDGCASEENALCPSYIGKGCKAVAPDFLTFDPLEQVMETAEPMLRIFVNPPYSNPLPFVERAAALMKQGYLVVMLLPADKSTKWYQVIQDNATEVIDIVGGRINFIHPITGEEVKGNNKGSMVAVFDPSMQGFITRSVSLEFIKKVGMCGVE</sequence>